<name>A0A5E7Y9Y9_9SPHN</name>
<dbReference type="AlphaFoldDB" id="A0A5E7Y9Y9"/>
<protein>
    <submittedName>
        <fullName evidence="1">Uncharacterized protein</fullName>
    </submittedName>
</protein>
<dbReference type="Proteomes" id="UP000326857">
    <property type="component" value="Unassembled WGS sequence"/>
</dbReference>
<evidence type="ECO:0000313" key="1">
    <source>
        <dbReference type="EMBL" id="VVT02210.1"/>
    </source>
</evidence>
<gene>
    <name evidence="1" type="ORF">SPHINGO391_350351</name>
</gene>
<organism evidence="1 2">
    <name type="scientific">Sphingomonas aurantiaca</name>
    <dbReference type="NCBI Taxonomy" id="185949"/>
    <lineage>
        <taxon>Bacteria</taxon>
        <taxon>Pseudomonadati</taxon>
        <taxon>Pseudomonadota</taxon>
        <taxon>Alphaproteobacteria</taxon>
        <taxon>Sphingomonadales</taxon>
        <taxon>Sphingomonadaceae</taxon>
        <taxon>Sphingomonas</taxon>
    </lineage>
</organism>
<accession>A0A5E7Y9Y9</accession>
<proteinExistence type="predicted"/>
<sequence length="82" mass="9245">MRSLHDGMAHIALSARWRKQKKLRFESRDFGECEASTMVDSSLAAFVHRSAQADVFSEAPQDYLSASGGIRPECFLNDLQLR</sequence>
<dbReference type="EMBL" id="CABVLI010000029">
    <property type="protein sequence ID" value="VVT02210.1"/>
    <property type="molecule type" value="Genomic_DNA"/>
</dbReference>
<reference evidence="1 2" key="1">
    <citation type="submission" date="2019-09" db="EMBL/GenBank/DDBJ databases">
        <authorList>
            <person name="Dittami M. S."/>
        </authorList>
    </citation>
    <scope>NUCLEOTIDE SEQUENCE [LARGE SCALE GENOMIC DNA]</scope>
    <source>
        <strain evidence="1">SPHINGO391</strain>
    </source>
</reference>
<evidence type="ECO:0000313" key="2">
    <source>
        <dbReference type="Proteomes" id="UP000326857"/>
    </source>
</evidence>